<dbReference type="GO" id="GO:0090729">
    <property type="term" value="F:toxin activity"/>
    <property type="evidence" value="ECO:0007669"/>
    <property type="project" value="UniProtKB-KW"/>
</dbReference>
<keyword evidence="8" id="KW-1185">Reference proteome</keyword>
<dbReference type="GO" id="GO:0004540">
    <property type="term" value="F:RNA nuclease activity"/>
    <property type="evidence" value="ECO:0007669"/>
    <property type="project" value="InterPro"/>
</dbReference>
<evidence type="ECO:0000313" key="8">
    <source>
        <dbReference type="Proteomes" id="UP000536262"/>
    </source>
</evidence>
<keyword evidence="1 5" id="KW-1277">Toxin-antitoxin system</keyword>
<dbReference type="InterPro" id="IPR029060">
    <property type="entry name" value="PIN-like_dom_sf"/>
</dbReference>
<feature type="binding site" evidence="5">
    <location>
        <position position="100"/>
    </location>
    <ligand>
        <name>Mg(2+)</name>
        <dbReference type="ChEBI" id="CHEBI:18420"/>
    </ligand>
</feature>
<reference evidence="7 8" key="1">
    <citation type="submission" date="2020-08" db="EMBL/GenBank/DDBJ databases">
        <title>Genomic Encyclopedia of Type Strains, Phase IV (KMG-IV): sequencing the most valuable type-strain genomes for metagenomic binning, comparative biology and taxonomic classification.</title>
        <authorList>
            <person name="Goeker M."/>
        </authorList>
    </citation>
    <scope>NUCLEOTIDE SEQUENCE [LARGE SCALE GENOMIC DNA]</scope>
    <source>
        <strain evidence="7 8">DSM 7051</strain>
    </source>
</reference>
<evidence type="ECO:0000256" key="1">
    <source>
        <dbReference type="ARBA" id="ARBA00022649"/>
    </source>
</evidence>
<comment type="function">
    <text evidence="5">Toxic component of a toxin-antitoxin (TA) system. An RNase.</text>
</comment>
<evidence type="ECO:0000256" key="4">
    <source>
        <dbReference type="ARBA" id="ARBA00022801"/>
    </source>
</evidence>
<protein>
    <recommendedName>
        <fullName evidence="5">Ribonuclease VapC</fullName>
        <shortName evidence="5">RNase VapC</shortName>
        <ecNumber evidence="5">3.1.-.-</ecNumber>
    </recommendedName>
    <alternativeName>
        <fullName evidence="5">Toxin VapC</fullName>
    </alternativeName>
</protein>
<evidence type="ECO:0000256" key="3">
    <source>
        <dbReference type="ARBA" id="ARBA00022723"/>
    </source>
</evidence>
<proteinExistence type="inferred from homology"/>
<evidence type="ECO:0000256" key="5">
    <source>
        <dbReference type="HAMAP-Rule" id="MF_00265"/>
    </source>
</evidence>
<evidence type="ECO:0000259" key="6">
    <source>
        <dbReference type="Pfam" id="PF01850"/>
    </source>
</evidence>
<keyword evidence="3 5" id="KW-0479">Metal-binding</keyword>
<gene>
    <name evidence="5" type="primary">vapC</name>
    <name evidence="7" type="ORF">GGR00_001722</name>
</gene>
<feature type="domain" description="PIN" evidence="6">
    <location>
        <begin position="1"/>
        <end position="125"/>
    </location>
</feature>
<evidence type="ECO:0000256" key="2">
    <source>
        <dbReference type="ARBA" id="ARBA00022722"/>
    </source>
</evidence>
<dbReference type="EC" id="3.1.-.-" evidence="5"/>
<sequence length="133" mass="14153">MVIDTSAVVAIARREPEALAFASMLAQTPSKLMAVPTYLECVFVLAGVAPTKGLSFLQGLVSDTLITLVPFGEQELEAAIAARVKFSRGSGHAAKLNFGDCFAYALAKTRNVPLLFKGDDFIHTDIEPALKPA</sequence>
<keyword evidence="5" id="KW-0800">Toxin</keyword>
<dbReference type="GO" id="GO:0000287">
    <property type="term" value="F:magnesium ion binding"/>
    <property type="evidence" value="ECO:0007669"/>
    <property type="project" value="UniProtKB-UniRule"/>
</dbReference>
<dbReference type="SUPFAM" id="SSF88723">
    <property type="entry name" value="PIN domain-like"/>
    <property type="match status" value="1"/>
</dbReference>
<dbReference type="Pfam" id="PF01850">
    <property type="entry name" value="PIN"/>
    <property type="match status" value="1"/>
</dbReference>
<keyword evidence="2 5" id="KW-0540">Nuclease</keyword>
<feature type="binding site" evidence="5">
    <location>
        <position position="4"/>
    </location>
    <ligand>
        <name>Mg(2+)</name>
        <dbReference type="ChEBI" id="CHEBI:18420"/>
    </ligand>
</feature>
<dbReference type="RefSeq" id="WP_184699184.1">
    <property type="nucleotide sequence ID" value="NZ_BAABEG010000001.1"/>
</dbReference>
<keyword evidence="4 5" id="KW-0378">Hydrolase</keyword>
<comment type="cofactor">
    <cofactor evidence="5">
        <name>Mg(2+)</name>
        <dbReference type="ChEBI" id="CHEBI:18420"/>
    </cofactor>
</comment>
<accession>A0A7X0F6P8</accession>
<dbReference type="Proteomes" id="UP000536262">
    <property type="component" value="Unassembled WGS sequence"/>
</dbReference>
<dbReference type="CDD" id="cd09871">
    <property type="entry name" value="PIN_MtVapC28-VapC30-like"/>
    <property type="match status" value="1"/>
</dbReference>
<dbReference type="InterPro" id="IPR002716">
    <property type="entry name" value="PIN_dom"/>
</dbReference>
<comment type="caution">
    <text evidence="7">The sequence shown here is derived from an EMBL/GenBank/DDBJ whole genome shotgun (WGS) entry which is preliminary data.</text>
</comment>
<evidence type="ECO:0000313" key="7">
    <source>
        <dbReference type="EMBL" id="MBB6353948.1"/>
    </source>
</evidence>
<dbReference type="EMBL" id="JACHOU010000003">
    <property type="protein sequence ID" value="MBB6353948.1"/>
    <property type="molecule type" value="Genomic_DNA"/>
</dbReference>
<comment type="similarity">
    <text evidence="5">Belongs to the PINc/VapC protein family.</text>
</comment>
<organism evidence="7 8">
    <name type="scientific">Aminobacter aganoensis</name>
    <dbReference type="NCBI Taxonomy" id="83264"/>
    <lineage>
        <taxon>Bacteria</taxon>
        <taxon>Pseudomonadati</taxon>
        <taxon>Pseudomonadota</taxon>
        <taxon>Alphaproteobacteria</taxon>
        <taxon>Hyphomicrobiales</taxon>
        <taxon>Phyllobacteriaceae</taxon>
        <taxon>Aminobacter</taxon>
    </lineage>
</organism>
<name>A0A7X0F6P8_9HYPH</name>
<dbReference type="AlphaFoldDB" id="A0A7X0F6P8"/>
<dbReference type="InterPro" id="IPR022907">
    <property type="entry name" value="VapC_family"/>
</dbReference>
<dbReference type="HAMAP" id="MF_00265">
    <property type="entry name" value="VapC_Nob1"/>
    <property type="match status" value="1"/>
</dbReference>
<dbReference type="Gene3D" id="3.40.50.1010">
    <property type="entry name" value="5'-nuclease"/>
    <property type="match status" value="1"/>
</dbReference>
<dbReference type="GO" id="GO:0016787">
    <property type="term" value="F:hydrolase activity"/>
    <property type="evidence" value="ECO:0007669"/>
    <property type="project" value="UniProtKB-KW"/>
</dbReference>
<keyword evidence="5" id="KW-0460">Magnesium</keyword>